<sequence length="550" mass="59773">MGRPPGRDTADAREKGDANLMFCLHDWLRQHAMERPDHEAVRFLGHTLTYRELDAYASAFALMLQDLGLAQGDVIALYMPNLPHFLIAKFGAERLGVAVSPVSPLAKAWELEYQLQDVGAKAVICDEQLLDVAGAVCEKLGVLHLLTASASDFSNPSGAPAGASVTRAEGRPLLPLLSARLGRDIAVRINPNDTSLIMYTSGSTGMPKGAMLTYANAAYKANAVVQASGMTAADVVLGVMPLCHIAGLLMGACATVRAGATLVLFPKFDAEWVMEAIQRHRVTLMYTITPMNLAILQHPKAGATDFSSLRLNPCTSFGVPVTDRVAADWKALTGALLYEAAYGLTETHTADTQMPLHAIRYGTHGKPIPGTQIRIAPLDDPTGELGPGEEGEIWIRSPGVMKGYLHRDDATREAIQNGFLRTGDIGLMDDEGYLVFRGRKKEMIKCSGYSVFPEEVEHWLARHEAIRQVAVIGVPDPQKGEVVKAFVVLEPSHIGRVTEADIIAWSRDRLAHYKCPRHVEFRESLPATGTGKIMRRVLAEEEAAKRTGAR</sequence>
<dbReference type="EMBL" id="FTOO01000002">
    <property type="protein sequence ID" value="SIS67452.1"/>
    <property type="molecule type" value="Genomic_DNA"/>
</dbReference>
<dbReference type="Pfam" id="PF00501">
    <property type="entry name" value="AMP-binding"/>
    <property type="match status" value="1"/>
</dbReference>
<evidence type="ECO:0000259" key="1">
    <source>
        <dbReference type="Pfam" id="PF00501"/>
    </source>
</evidence>
<dbReference type="RefSeq" id="WP_234969534.1">
    <property type="nucleotide sequence ID" value="NZ_FTOO01000002.1"/>
</dbReference>
<dbReference type="AlphaFoldDB" id="A0A1N7L0S5"/>
<dbReference type="STRING" id="252246.SAMN05421799_102329"/>
<dbReference type="PANTHER" id="PTHR43767">
    <property type="entry name" value="LONG-CHAIN-FATTY-ACID--COA LIGASE"/>
    <property type="match status" value="1"/>
</dbReference>
<dbReference type="PROSITE" id="PS00455">
    <property type="entry name" value="AMP_BINDING"/>
    <property type="match status" value="1"/>
</dbReference>
<feature type="domain" description="AMP-dependent synthetase/ligase" evidence="1">
    <location>
        <begin position="29"/>
        <end position="405"/>
    </location>
</feature>
<dbReference type="GO" id="GO:0016878">
    <property type="term" value="F:acid-thiol ligase activity"/>
    <property type="evidence" value="ECO:0007669"/>
    <property type="project" value="UniProtKB-ARBA"/>
</dbReference>
<dbReference type="InterPro" id="IPR020845">
    <property type="entry name" value="AMP-binding_CS"/>
</dbReference>
<dbReference type="InterPro" id="IPR050237">
    <property type="entry name" value="ATP-dep_AMP-bd_enzyme"/>
</dbReference>
<dbReference type="InterPro" id="IPR042099">
    <property type="entry name" value="ANL_N_sf"/>
</dbReference>
<organism evidence="3 4">
    <name type="scientific">Alicyclobacillus vulcanalis</name>
    <dbReference type="NCBI Taxonomy" id="252246"/>
    <lineage>
        <taxon>Bacteria</taxon>
        <taxon>Bacillati</taxon>
        <taxon>Bacillota</taxon>
        <taxon>Bacilli</taxon>
        <taxon>Bacillales</taxon>
        <taxon>Alicyclobacillaceae</taxon>
        <taxon>Alicyclobacillus</taxon>
    </lineage>
</organism>
<evidence type="ECO:0000313" key="4">
    <source>
        <dbReference type="Proteomes" id="UP000186156"/>
    </source>
</evidence>
<evidence type="ECO:0000259" key="2">
    <source>
        <dbReference type="Pfam" id="PF13193"/>
    </source>
</evidence>
<dbReference type="InterPro" id="IPR045851">
    <property type="entry name" value="AMP-bd_C_sf"/>
</dbReference>
<accession>A0A1N7L0S5</accession>
<dbReference type="Gene3D" id="3.40.50.12780">
    <property type="entry name" value="N-terminal domain of ligase-like"/>
    <property type="match status" value="1"/>
</dbReference>
<dbReference type="Proteomes" id="UP000186156">
    <property type="component" value="Unassembled WGS sequence"/>
</dbReference>
<gene>
    <name evidence="3" type="ORF">SAMN05421799_102329</name>
</gene>
<reference evidence="4" key="1">
    <citation type="submission" date="2017-01" db="EMBL/GenBank/DDBJ databases">
        <authorList>
            <person name="Varghese N."/>
            <person name="Submissions S."/>
        </authorList>
    </citation>
    <scope>NUCLEOTIDE SEQUENCE [LARGE SCALE GENOMIC DNA]</scope>
    <source>
        <strain evidence="4">DSM 16176</strain>
    </source>
</reference>
<dbReference type="InterPro" id="IPR025110">
    <property type="entry name" value="AMP-bd_C"/>
</dbReference>
<feature type="domain" description="AMP-binding enzyme C-terminal" evidence="2">
    <location>
        <begin position="455"/>
        <end position="532"/>
    </location>
</feature>
<keyword evidence="4" id="KW-1185">Reference proteome</keyword>
<name>A0A1N7L0S5_9BACL</name>
<dbReference type="SUPFAM" id="SSF56801">
    <property type="entry name" value="Acetyl-CoA synthetase-like"/>
    <property type="match status" value="1"/>
</dbReference>
<dbReference type="PANTHER" id="PTHR43767:SF1">
    <property type="entry name" value="NONRIBOSOMAL PEPTIDE SYNTHASE PES1 (EUROFUNG)-RELATED"/>
    <property type="match status" value="1"/>
</dbReference>
<dbReference type="Pfam" id="PF13193">
    <property type="entry name" value="AMP-binding_C"/>
    <property type="match status" value="1"/>
</dbReference>
<proteinExistence type="predicted"/>
<protein>
    <submittedName>
        <fullName evidence="3">Long-chain acyl-CoA synthetase</fullName>
    </submittedName>
</protein>
<evidence type="ECO:0000313" key="3">
    <source>
        <dbReference type="EMBL" id="SIS67452.1"/>
    </source>
</evidence>
<dbReference type="Gene3D" id="3.30.300.30">
    <property type="match status" value="1"/>
</dbReference>
<dbReference type="InterPro" id="IPR000873">
    <property type="entry name" value="AMP-dep_synth/lig_dom"/>
</dbReference>